<keyword evidence="9" id="KW-1185">Reference proteome</keyword>
<dbReference type="SUPFAM" id="SSF52540">
    <property type="entry name" value="P-loop containing nucleoside triphosphate hydrolases"/>
    <property type="match status" value="1"/>
</dbReference>
<dbReference type="Gene3D" id="1.25.40.10">
    <property type="entry name" value="Tetratricopeptide repeat domain"/>
    <property type="match status" value="1"/>
</dbReference>
<dbReference type="PROSITE" id="PS51755">
    <property type="entry name" value="OMPR_PHOB"/>
    <property type="match status" value="1"/>
</dbReference>
<dbReference type="GO" id="GO:0000160">
    <property type="term" value="P:phosphorelay signal transduction system"/>
    <property type="evidence" value="ECO:0007669"/>
    <property type="project" value="InterPro"/>
</dbReference>
<dbReference type="GO" id="GO:0003677">
    <property type="term" value="F:DNA binding"/>
    <property type="evidence" value="ECO:0007669"/>
    <property type="project" value="UniProtKB-UniRule"/>
</dbReference>
<evidence type="ECO:0000259" key="7">
    <source>
        <dbReference type="PROSITE" id="PS51755"/>
    </source>
</evidence>
<dbReference type="PRINTS" id="PR00364">
    <property type="entry name" value="DISEASERSIST"/>
</dbReference>
<dbReference type="Gene3D" id="3.40.50.300">
    <property type="entry name" value="P-loop containing nucleotide triphosphate hydrolases"/>
    <property type="match status" value="1"/>
</dbReference>
<organism evidence="8 9">
    <name type="scientific">Paractinoplanes ferrugineus</name>
    <dbReference type="NCBI Taxonomy" id="113564"/>
    <lineage>
        <taxon>Bacteria</taxon>
        <taxon>Bacillati</taxon>
        <taxon>Actinomycetota</taxon>
        <taxon>Actinomycetes</taxon>
        <taxon>Micromonosporales</taxon>
        <taxon>Micromonosporaceae</taxon>
        <taxon>Paractinoplanes</taxon>
    </lineage>
</organism>
<comment type="similarity">
    <text evidence="1">Belongs to the AfsR/DnrI/RedD regulatory family.</text>
</comment>
<name>A0A919JAS2_9ACTN</name>
<dbReference type="InterPro" id="IPR051677">
    <property type="entry name" value="AfsR-DnrI-RedD_regulator"/>
</dbReference>
<dbReference type="InterPro" id="IPR002182">
    <property type="entry name" value="NB-ARC"/>
</dbReference>
<dbReference type="SMART" id="SM01043">
    <property type="entry name" value="BTAD"/>
    <property type="match status" value="1"/>
</dbReference>
<feature type="domain" description="OmpR/PhoB-type" evidence="7">
    <location>
        <begin position="26"/>
        <end position="130"/>
    </location>
</feature>
<keyword evidence="3 5" id="KW-0238">DNA-binding</keyword>
<dbReference type="CDD" id="cd15831">
    <property type="entry name" value="BTAD"/>
    <property type="match status" value="1"/>
</dbReference>
<dbReference type="InterPro" id="IPR005158">
    <property type="entry name" value="BTAD"/>
</dbReference>
<dbReference type="InterPro" id="IPR016032">
    <property type="entry name" value="Sig_transdc_resp-reg_C-effctor"/>
</dbReference>
<dbReference type="Proteomes" id="UP000598174">
    <property type="component" value="Unassembled WGS sequence"/>
</dbReference>
<dbReference type="GO" id="GO:0043531">
    <property type="term" value="F:ADP binding"/>
    <property type="evidence" value="ECO:0007669"/>
    <property type="project" value="InterPro"/>
</dbReference>
<dbReference type="EMBL" id="BOMM01000050">
    <property type="protein sequence ID" value="GIE13731.1"/>
    <property type="molecule type" value="Genomic_DNA"/>
</dbReference>
<dbReference type="SUPFAM" id="SSF48452">
    <property type="entry name" value="TPR-like"/>
    <property type="match status" value="1"/>
</dbReference>
<evidence type="ECO:0000313" key="8">
    <source>
        <dbReference type="EMBL" id="GIE13731.1"/>
    </source>
</evidence>
<reference evidence="8" key="1">
    <citation type="submission" date="2021-01" db="EMBL/GenBank/DDBJ databases">
        <title>Whole genome shotgun sequence of Actinoplanes ferrugineus NBRC 15555.</title>
        <authorList>
            <person name="Komaki H."/>
            <person name="Tamura T."/>
        </authorList>
    </citation>
    <scope>NUCLEOTIDE SEQUENCE</scope>
    <source>
        <strain evidence="8">NBRC 15555</strain>
    </source>
</reference>
<dbReference type="GO" id="GO:0006355">
    <property type="term" value="P:regulation of DNA-templated transcription"/>
    <property type="evidence" value="ECO:0007669"/>
    <property type="project" value="InterPro"/>
</dbReference>
<dbReference type="Gene3D" id="1.10.10.10">
    <property type="entry name" value="Winged helix-like DNA-binding domain superfamily/Winged helix DNA-binding domain"/>
    <property type="match status" value="1"/>
</dbReference>
<evidence type="ECO:0000256" key="6">
    <source>
        <dbReference type="SAM" id="MobiDB-lite"/>
    </source>
</evidence>
<dbReference type="SUPFAM" id="SSF46894">
    <property type="entry name" value="C-terminal effector domain of the bipartite response regulators"/>
    <property type="match status" value="1"/>
</dbReference>
<evidence type="ECO:0000313" key="9">
    <source>
        <dbReference type="Proteomes" id="UP000598174"/>
    </source>
</evidence>
<dbReference type="PANTHER" id="PTHR35807:SF1">
    <property type="entry name" value="TRANSCRIPTIONAL REGULATOR REDD"/>
    <property type="match status" value="1"/>
</dbReference>
<dbReference type="AlphaFoldDB" id="A0A919JAS2"/>
<evidence type="ECO:0000256" key="3">
    <source>
        <dbReference type="ARBA" id="ARBA00023125"/>
    </source>
</evidence>
<feature type="region of interest" description="Disordered" evidence="6">
    <location>
        <begin position="641"/>
        <end position="669"/>
    </location>
</feature>
<dbReference type="PANTHER" id="PTHR35807">
    <property type="entry name" value="TRANSCRIPTIONAL REGULATOR REDD-RELATED"/>
    <property type="match status" value="1"/>
</dbReference>
<dbReference type="InterPro" id="IPR027417">
    <property type="entry name" value="P-loop_NTPase"/>
</dbReference>
<accession>A0A919JAS2</accession>
<evidence type="ECO:0000256" key="1">
    <source>
        <dbReference type="ARBA" id="ARBA00005820"/>
    </source>
</evidence>
<sequence length="669" mass="72894">MGTKKASAPFLALAAGQSICLDSSLTTVYRYGGYMLFRVLGPLEVIDRTVDLTPTAPKVRQVLSLLLLRNNQPVHANELIDELWGERAPRSALSTLQTYIYKLRKVLNSDGRDGRSETLHTKPYGYVLSIPRESLDLHVFERLVAEAATALEADNPEVAAERLERAFGLWRGRALSDIVAGESLSAHLTRLEENRLRAVELSCDTKLRLGRHNELISELKTLTAENPLHESFHTRLMITLYRAGRRTEALEVYSRLRQVLCDDLGLDPSPMVGRTYQALLSADPSLDEDAPVAAAGASAAIRALGSPAQLPADVGDFVGREDLLEQAEQWLADAPHQTAMPVLVVTGMAGIGKTAFATRLAHRLANAYPDGHLYHQLRGPDGTPIDSATVLTKLLRTAGVPASELPDELEDLQKIFRTWSSGRSMLLLLDDAVSARQVAPLLPGYARCAVIVTSTERLHSLAGACTVDLPPLDARAGAQLLSSIIGEQRFTAHREESAALIRLCAGVPAVLRSVGASITARNWSTAARLGQLTAGGLRLDHLSFGDENLRRRIETHCQDLSMEQWLVLAAFGRLDSATVTPAEVAACTGMDVEDAELSMLSLVDRNLATVISGCARPLYAMHELLRLYAGEVADRLLETPVDNRRPPAKPQLAARWQDARMGQRAQLTA</sequence>
<evidence type="ECO:0000256" key="5">
    <source>
        <dbReference type="PROSITE-ProRule" id="PRU01091"/>
    </source>
</evidence>
<dbReference type="Pfam" id="PF00486">
    <property type="entry name" value="Trans_reg_C"/>
    <property type="match status" value="1"/>
</dbReference>
<comment type="caution">
    <text evidence="8">The sequence shown here is derived from an EMBL/GenBank/DDBJ whole genome shotgun (WGS) entry which is preliminary data.</text>
</comment>
<evidence type="ECO:0000256" key="4">
    <source>
        <dbReference type="ARBA" id="ARBA00023163"/>
    </source>
</evidence>
<dbReference type="InterPro" id="IPR036388">
    <property type="entry name" value="WH-like_DNA-bd_sf"/>
</dbReference>
<keyword evidence="4" id="KW-0804">Transcription</keyword>
<dbReference type="InterPro" id="IPR011990">
    <property type="entry name" value="TPR-like_helical_dom_sf"/>
</dbReference>
<gene>
    <name evidence="8" type="ORF">Afe05nite_55710</name>
</gene>
<feature type="DNA-binding region" description="OmpR/PhoB-type" evidence="5">
    <location>
        <begin position="26"/>
        <end position="130"/>
    </location>
</feature>
<dbReference type="InterPro" id="IPR001867">
    <property type="entry name" value="OmpR/PhoB-type_DNA-bd"/>
</dbReference>
<proteinExistence type="inferred from homology"/>
<keyword evidence="2" id="KW-0805">Transcription regulation</keyword>
<protein>
    <submittedName>
        <fullName evidence="8">SARP family transcriptional regulator</fullName>
    </submittedName>
</protein>
<dbReference type="Pfam" id="PF00931">
    <property type="entry name" value="NB-ARC"/>
    <property type="match status" value="1"/>
</dbReference>
<evidence type="ECO:0000256" key="2">
    <source>
        <dbReference type="ARBA" id="ARBA00023015"/>
    </source>
</evidence>
<dbReference type="Pfam" id="PF03704">
    <property type="entry name" value="BTAD"/>
    <property type="match status" value="1"/>
</dbReference>
<dbReference type="SMART" id="SM00862">
    <property type="entry name" value="Trans_reg_C"/>
    <property type="match status" value="1"/>
</dbReference>